<feature type="domain" description="HTH gntR-type" evidence="4">
    <location>
        <begin position="19"/>
        <end position="86"/>
    </location>
</feature>
<keyword evidence="1" id="KW-0805">Transcription regulation</keyword>
<geneLocation type="plasmid" evidence="5 6">
    <name>AbAZ39_p1</name>
</geneLocation>
<dbReference type="InterPro" id="IPR036390">
    <property type="entry name" value="WH_DNA-bd_sf"/>
</dbReference>
<dbReference type="Pfam" id="PF07729">
    <property type="entry name" value="FCD"/>
    <property type="match status" value="1"/>
</dbReference>
<dbReference type="EMBL" id="CP007794">
    <property type="protein sequence ID" value="AIB13242.1"/>
    <property type="molecule type" value="Genomic_DNA"/>
</dbReference>
<accession>A0A060DJY0</accession>
<dbReference type="InterPro" id="IPR000524">
    <property type="entry name" value="Tscrpt_reg_HTH_GntR"/>
</dbReference>
<dbReference type="Gene3D" id="1.20.120.530">
    <property type="entry name" value="GntR ligand-binding domain-like"/>
    <property type="match status" value="1"/>
</dbReference>
<sequence length="239" mass="26974">MHGGWGNTVKNERLVLERNTLDSVIYKELRKRIISLSFQPGSMIYENAVADEYGVSRTPVRQAFSRLANEGLLSILPQRGAQVSRLSVAKVKEAQFIREALEVSAFGEVARIWNKTADHSVAQSKALSLIEQQIQVVQEKDYVGFTELDVAFHDTVIGVLGNAMLLEMLSDVRTHLTRVRFLELQEAHHEDDAIADHVKLMRSIMANDVAGTQSLLLAHLKMIEAMRDDILKRHDILFE</sequence>
<dbReference type="PANTHER" id="PTHR43537:SF45">
    <property type="entry name" value="GNTR FAMILY REGULATORY PROTEIN"/>
    <property type="match status" value="1"/>
</dbReference>
<dbReference type="KEGG" id="abq:ABAZ39_14870"/>
<evidence type="ECO:0000313" key="6">
    <source>
        <dbReference type="Proteomes" id="UP000027186"/>
    </source>
</evidence>
<gene>
    <name evidence="5" type="ORF">ABAZ39_14870</name>
</gene>
<dbReference type="PROSITE" id="PS50949">
    <property type="entry name" value="HTH_GNTR"/>
    <property type="match status" value="1"/>
</dbReference>
<dbReference type="InterPro" id="IPR011711">
    <property type="entry name" value="GntR_C"/>
</dbReference>
<dbReference type="AlphaFoldDB" id="A0A060DJY0"/>
<dbReference type="SUPFAM" id="SSF48008">
    <property type="entry name" value="GntR ligand-binding domain-like"/>
    <property type="match status" value="1"/>
</dbReference>
<evidence type="ECO:0000256" key="3">
    <source>
        <dbReference type="ARBA" id="ARBA00023163"/>
    </source>
</evidence>
<dbReference type="Gene3D" id="1.10.10.10">
    <property type="entry name" value="Winged helix-like DNA-binding domain superfamily/Winged helix DNA-binding domain"/>
    <property type="match status" value="1"/>
</dbReference>
<keyword evidence="5" id="KW-0614">Plasmid</keyword>
<proteinExistence type="predicted"/>
<keyword evidence="2" id="KW-0238">DNA-binding</keyword>
<evidence type="ECO:0000259" key="4">
    <source>
        <dbReference type="PROSITE" id="PS50949"/>
    </source>
</evidence>
<reference evidence="5 6" key="1">
    <citation type="journal article" date="2014" name="Genome Announc.">
        <title>Complete Genome Sequence of the Model Rhizosphere Strain Azospirillum brasilense Az39, Successfully Applied in Agriculture.</title>
        <authorList>
            <person name="Rivera D."/>
            <person name="Revale S."/>
            <person name="Molina R."/>
            <person name="Gualpa J."/>
            <person name="Puente M."/>
            <person name="Maroniche G."/>
            <person name="Paris G."/>
            <person name="Baker D."/>
            <person name="Clavijo B."/>
            <person name="McLay K."/>
            <person name="Spaepen S."/>
            <person name="Perticari A."/>
            <person name="Vazquez M."/>
            <person name="Wisniewski-Dye F."/>
            <person name="Watkins C."/>
            <person name="Martinez-Abarca F."/>
            <person name="Vanderleyden J."/>
            <person name="Cassan F."/>
        </authorList>
    </citation>
    <scope>NUCLEOTIDE SEQUENCE [LARGE SCALE GENOMIC DNA]</scope>
    <source>
        <strain evidence="5 6">Az39</strain>
        <plasmid evidence="5">AbAZ39_p1</plasmid>
    </source>
</reference>
<dbReference type="InterPro" id="IPR008920">
    <property type="entry name" value="TF_FadR/GntR_C"/>
</dbReference>
<dbReference type="PRINTS" id="PR00035">
    <property type="entry name" value="HTHGNTR"/>
</dbReference>
<dbReference type="GO" id="GO:0003700">
    <property type="term" value="F:DNA-binding transcription factor activity"/>
    <property type="evidence" value="ECO:0007669"/>
    <property type="project" value="InterPro"/>
</dbReference>
<name>A0A060DJY0_9PROT</name>
<dbReference type="PANTHER" id="PTHR43537">
    <property type="entry name" value="TRANSCRIPTIONAL REGULATOR, GNTR FAMILY"/>
    <property type="match status" value="1"/>
</dbReference>
<evidence type="ECO:0000313" key="5">
    <source>
        <dbReference type="EMBL" id="AIB13242.1"/>
    </source>
</evidence>
<dbReference type="GO" id="GO:0003677">
    <property type="term" value="F:DNA binding"/>
    <property type="evidence" value="ECO:0007669"/>
    <property type="project" value="UniProtKB-KW"/>
</dbReference>
<keyword evidence="3" id="KW-0804">Transcription</keyword>
<dbReference type="CDD" id="cd07377">
    <property type="entry name" value="WHTH_GntR"/>
    <property type="match status" value="1"/>
</dbReference>
<protein>
    <submittedName>
        <fullName evidence="5">GntR family transcriptional regulator</fullName>
    </submittedName>
</protein>
<dbReference type="SMART" id="SM00345">
    <property type="entry name" value="HTH_GNTR"/>
    <property type="match status" value="1"/>
</dbReference>
<dbReference type="Proteomes" id="UP000027186">
    <property type="component" value="Plasmid AbAZ39_p1"/>
</dbReference>
<dbReference type="InterPro" id="IPR036388">
    <property type="entry name" value="WH-like_DNA-bd_sf"/>
</dbReference>
<evidence type="ECO:0000256" key="2">
    <source>
        <dbReference type="ARBA" id="ARBA00023125"/>
    </source>
</evidence>
<evidence type="ECO:0000256" key="1">
    <source>
        <dbReference type="ARBA" id="ARBA00023015"/>
    </source>
</evidence>
<dbReference type="Pfam" id="PF00392">
    <property type="entry name" value="GntR"/>
    <property type="match status" value="1"/>
</dbReference>
<organism evidence="5 6">
    <name type="scientific">Azospirillum argentinense</name>
    <dbReference type="NCBI Taxonomy" id="2970906"/>
    <lineage>
        <taxon>Bacteria</taxon>
        <taxon>Pseudomonadati</taxon>
        <taxon>Pseudomonadota</taxon>
        <taxon>Alphaproteobacteria</taxon>
        <taxon>Rhodospirillales</taxon>
        <taxon>Azospirillaceae</taxon>
        <taxon>Azospirillum</taxon>
    </lineage>
</organism>
<dbReference type="SUPFAM" id="SSF46785">
    <property type="entry name" value="Winged helix' DNA-binding domain"/>
    <property type="match status" value="1"/>
</dbReference>
<dbReference type="SMART" id="SM00895">
    <property type="entry name" value="FCD"/>
    <property type="match status" value="1"/>
</dbReference>